<keyword evidence="7 15" id="KW-0235">DNA replication</keyword>
<dbReference type="SUPFAM" id="SSF100879">
    <property type="entry name" value="Lesion bypass DNA polymerase (Y-family), little finger domain"/>
    <property type="match status" value="1"/>
</dbReference>
<keyword evidence="4 15" id="KW-0963">Cytoplasm</keyword>
<dbReference type="GO" id="GO:0009432">
    <property type="term" value="P:SOS response"/>
    <property type="evidence" value="ECO:0007669"/>
    <property type="project" value="TreeGrafter"/>
</dbReference>
<feature type="binding site" evidence="15">
    <location>
        <position position="10"/>
    </location>
    <ligand>
        <name>Mg(2+)</name>
        <dbReference type="ChEBI" id="CHEBI:18420"/>
    </ligand>
</feature>
<keyword evidence="13 15" id="KW-0234">DNA repair</keyword>
<dbReference type="EMBL" id="VUNN01000001">
    <property type="protein sequence ID" value="MSU05352.1"/>
    <property type="molecule type" value="Genomic_DNA"/>
</dbReference>
<keyword evidence="11 15" id="KW-0239">DNA-directed DNA polymerase</keyword>
<evidence type="ECO:0000256" key="5">
    <source>
        <dbReference type="ARBA" id="ARBA00022679"/>
    </source>
</evidence>
<accession>A0A7X2PAL0</accession>
<feature type="binding site" evidence="15">
    <location>
        <position position="104"/>
    </location>
    <ligand>
        <name>Mg(2+)</name>
        <dbReference type="ChEBI" id="CHEBI:18420"/>
    </ligand>
</feature>
<dbReference type="GO" id="GO:0006261">
    <property type="term" value="P:DNA-templated DNA replication"/>
    <property type="evidence" value="ECO:0007669"/>
    <property type="project" value="UniProtKB-UniRule"/>
</dbReference>
<evidence type="ECO:0000256" key="1">
    <source>
        <dbReference type="ARBA" id="ARBA00004496"/>
    </source>
</evidence>
<evidence type="ECO:0000256" key="7">
    <source>
        <dbReference type="ARBA" id="ARBA00022705"/>
    </source>
</evidence>
<dbReference type="Pfam" id="PF11799">
    <property type="entry name" value="IMS_C"/>
    <property type="match status" value="1"/>
</dbReference>
<dbReference type="PANTHER" id="PTHR11076">
    <property type="entry name" value="DNA REPAIR POLYMERASE UMUC / TRANSFERASE FAMILY MEMBER"/>
    <property type="match status" value="1"/>
</dbReference>
<keyword evidence="8 15" id="KW-0479">Metal-binding</keyword>
<evidence type="ECO:0000256" key="2">
    <source>
        <dbReference type="ARBA" id="ARBA00010945"/>
    </source>
</evidence>
<dbReference type="GO" id="GO:0003887">
    <property type="term" value="F:DNA-directed DNA polymerase activity"/>
    <property type="evidence" value="ECO:0007669"/>
    <property type="project" value="UniProtKB-UniRule"/>
</dbReference>
<dbReference type="InterPro" id="IPR043128">
    <property type="entry name" value="Rev_trsase/Diguanyl_cyclase"/>
</dbReference>
<evidence type="ECO:0000256" key="4">
    <source>
        <dbReference type="ARBA" id="ARBA00022490"/>
    </source>
</evidence>
<dbReference type="PANTHER" id="PTHR11076:SF33">
    <property type="entry name" value="DNA POLYMERASE KAPPA"/>
    <property type="match status" value="1"/>
</dbReference>
<organism evidence="17 18">
    <name type="scientific">Bullifex porci</name>
    <dbReference type="NCBI Taxonomy" id="2606638"/>
    <lineage>
        <taxon>Bacteria</taxon>
        <taxon>Pseudomonadati</taxon>
        <taxon>Spirochaetota</taxon>
        <taxon>Spirochaetia</taxon>
        <taxon>Spirochaetales</taxon>
        <taxon>Spirochaetaceae</taxon>
        <taxon>Bullifex</taxon>
    </lineage>
</organism>
<name>A0A7X2PAL0_9SPIO</name>
<dbReference type="RefSeq" id="WP_154424249.1">
    <property type="nucleotide sequence ID" value="NZ_JAQYPZ010000148.1"/>
</dbReference>
<evidence type="ECO:0000259" key="16">
    <source>
        <dbReference type="PROSITE" id="PS50173"/>
    </source>
</evidence>
<evidence type="ECO:0000313" key="18">
    <source>
        <dbReference type="Proteomes" id="UP000460549"/>
    </source>
</evidence>
<dbReference type="HAMAP" id="MF_01113">
    <property type="entry name" value="DNApol_IV"/>
    <property type="match status" value="1"/>
</dbReference>
<protein>
    <recommendedName>
        <fullName evidence="15">DNA polymerase IV</fullName>
        <shortName evidence="15">Pol IV</shortName>
        <ecNumber evidence="15">2.7.7.7</ecNumber>
    </recommendedName>
</protein>
<dbReference type="Pfam" id="PF21999">
    <property type="entry name" value="IMS_HHH_1"/>
    <property type="match status" value="1"/>
</dbReference>
<dbReference type="GO" id="GO:0006281">
    <property type="term" value="P:DNA repair"/>
    <property type="evidence" value="ECO:0007669"/>
    <property type="project" value="UniProtKB-UniRule"/>
</dbReference>
<keyword evidence="9 15" id="KW-0227">DNA damage</keyword>
<dbReference type="InterPro" id="IPR050116">
    <property type="entry name" value="DNA_polymerase-Y"/>
</dbReference>
<reference evidence="17 18" key="1">
    <citation type="submission" date="2019-08" db="EMBL/GenBank/DDBJ databases">
        <title>In-depth cultivation of the pig gut microbiome towards novel bacterial diversity and tailored functional studies.</title>
        <authorList>
            <person name="Wylensek D."/>
            <person name="Hitch T.C.A."/>
            <person name="Clavel T."/>
        </authorList>
    </citation>
    <scope>NUCLEOTIDE SEQUENCE [LARGE SCALE GENOMIC DNA]</scope>
    <source>
        <strain evidence="17 18">NM-380-WT-3C1</strain>
    </source>
</reference>
<dbReference type="GO" id="GO:0000287">
    <property type="term" value="F:magnesium ion binding"/>
    <property type="evidence" value="ECO:0007669"/>
    <property type="project" value="UniProtKB-UniRule"/>
</dbReference>
<dbReference type="NCBIfam" id="NF002677">
    <property type="entry name" value="PRK02406.1"/>
    <property type="match status" value="1"/>
</dbReference>
<proteinExistence type="inferred from homology"/>
<dbReference type="Pfam" id="PF00817">
    <property type="entry name" value="IMS"/>
    <property type="match status" value="1"/>
</dbReference>
<evidence type="ECO:0000256" key="13">
    <source>
        <dbReference type="ARBA" id="ARBA00023204"/>
    </source>
</evidence>
<comment type="subcellular location">
    <subcellularLocation>
        <location evidence="1 15">Cytoplasm</location>
    </subcellularLocation>
</comment>
<dbReference type="GO" id="GO:0042276">
    <property type="term" value="P:error-prone translesion synthesis"/>
    <property type="evidence" value="ECO:0007669"/>
    <property type="project" value="TreeGrafter"/>
</dbReference>
<evidence type="ECO:0000256" key="6">
    <source>
        <dbReference type="ARBA" id="ARBA00022695"/>
    </source>
</evidence>
<keyword evidence="6 15" id="KW-0548">Nucleotidyltransferase</keyword>
<dbReference type="GO" id="GO:0003684">
    <property type="term" value="F:damaged DNA binding"/>
    <property type="evidence" value="ECO:0007669"/>
    <property type="project" value="InterPro"/>
</dbReference>
<keyword evidence="10 15" id="KW-0460">Magnesium</keyword>
<dbReference type="InterPro" id="IPR001126">
    <property type="entry name" value="UmuC"/>
</dbReference>
<keyword evidence="18" id="KW-1185">Reference proteome</keyword>
<dbReference type="CDD" id="cd03586">
    <property type="entry name" value="PolY_Pol_IV_kappa"/>
    <property type="match status" value="1"/>
</dbReference>
<dbReference type="InterPro" id="IPR022880">
    <property type="entry name" value="DNApol_IV"/>
</dbReference>
<evidence type="ECO:0000256" key="14">
    <source>
        <dbReference type="ARBA" id="ARBA00049244"/>
    </source>
</evidence>
<gene>
    <name evidence="15 17" type="primary">dinB</name>
    <name evidence="17" type="ORF">FYJ80_00930</name>
</gene>
<dbReference type="AlphaFoldDB" id="A0A7X2PAL0"/>
<dbReference type="GO" id="GO:0005829">
    <property type="term" value="C:cytosol"/>
    <property type="evidence" value="ECO:0007669"/>
    <property type="project" value="TreeGrafter"/>
</dbReference>
<dbReference type="Gene3D" id="3.40.1170.60">
    <property type="match status" value="1"/>
</dbReference>
<keyword evidence="5 15" id="KW-0808">Transferase</keyword>
<dbReference type="SUPFAM" id="SSF56672">
    <property type="entry name" value="DNA/RNA polymerases"/>
    <property type="match status" value="1"/>
</dbReference>
<evidence type="ECO:0000313" key="17">
    <source>
        <dbReference type="EMBL" id="MSU05352.1"/>
    </source>
</evidence>
<keyword evidence="3 15" id="KW-0515">Mutator protein</keyword>
<comment type="caution">
    <text evidence="17">The sequence shown here is derived from an EMBL/GenBank/DDBJ whole genome shotgun (WGS) entry which is preliminary data.</text>
</comment>
<dbReference type="FunFam" id="3.40.1170.60:FF:000001">
    <property type="entry name" value="DNA polymerase IV"/>
    <property type="match status" value="1"/>
</dbReference>
<comment type="function">
    <text evidence="15">Poorly processive, error-prone DNA polymerase involved in untargeted mutagenesis. Copies undamaged DNA at stalled replication forks, which arise in vivo from mismatched or misaligned primer ends. These misaligned primers can be extended by PolIV. Exhibits no 3'-5' exonuclease (proofreading) activity. May be involved in translesional synthesis, in conjunction with the beta clamp from PolIII.</text>
</comment>
<dbReference type="InterPro" id="IPR053848">
    <property type="entry name" value="IMS_HHH_1"/>
</dbReference>
<feature type="domain" description="UmuC" evidence="16">
    <location>
        <begin position="6"/>
        <end position="186"/>
    </location>
</feature>
<evidence type="ECO:0000256" key="12">
    <source>
        <dbReference type="ARBA" id="ARBA00023125"/>
    </source>
</evidence>
<dbReference type="PROSITE" id="PS50173">
    <property type="entry name" value="UMUC"/>
    <property type="match status" value="1"/>
</dbReference>
<comment type="similarity">
    <text evidence="2 15">Belongs to the DNA polymerase type-Y family.</text>
</comment>
<dbReference type="Gene3D" id="3.30.1490.100">
    <property type="entry name" value="DNA polymerase, Y-family, little finger domain"/>
    <property type="match status" value="1"/>
</dbReference>
<sequence>MANPLFFHVDLDAFFASVEILDNPNLKGKPLIIGHNGPRSVVSTCSYEARKYGVHSAMPMVQAVKLCPKAIIIPGNMKRYSQMSHRVMSIMHSFAPEMTQASIDEAYLDMSGTEKIYGDGVESARKLKALIKAETGLTASIGVASSKFIAKLASDFKKPDGLTVVPPGLEQDFVDAVGLKKLWGIGKATLENLNNHRIYTTEELRSISLNHLESLFGSASGQYLYKISRGIDPGIYSGDSKTRSISSERTFYPDLFDQNAIDSFLLELSQEVMFRSLEEKLIAKTIGIKIRYGSFKTFTLQVTPESGIYSSKDVYIAVKELFKKKHTGEGIRLLGVGLYGLYKGEEVQQPELFAFDKEKERKLEKVILELNKKGNNITRAASLSKAKEKHNDY</sequence>
<evidence type="ECO:0000256" key="8">
    <source>
        <dbReference type="ARBA" id="ARBA00022723"/>
    </source>
</evidence>
<dbReference type="Gene3D" id="1.10.150.20">
    <property type="entry name" value="5' to 3' exonuclease, C-terminal subdomain"/>
    <property type="match status" value="1"/>
</dbReference>
<evidence type="ECO:0000256" key="3">
    <source>
        <dbReference type="ARBA" id="ARBA00022457"/>
    </source>
</evidence>
<dbReference type="InterPro" id="IPR036775">
    <property type="entry name" value="DNA_pol_Y-fam_lit_finger_sf"/>
</dbReference>
<comment type="cofactor">
    <cofactor evidence="15">
        <name>Mg(2+)</name>
        <dbReference type="ChEBI" id="CHEBI:18420"/>
    </cofactor>
    <text evidence="15">Binds 2 magnesium ions per subunit.</text>
</comment>
<dbReference type="Proteomes" id="UP000460549">
    <property type="component" value="Unassembled WGS sequence"/>
</dbReference>
<comment type="subunit">
    <text evidence="15">Monomer.</text>
</comment>
<evidence type="ECO:0000256" key="10">
    <source>
        <dbReference type="ARBA" id="ARBA00022842"/>
    </source>
</evidence>
<dbReference type="Gene3D" id="3.30.70.270">
    <property type="match status" value="1"/>
</dbReference>
<evidence type="ECO:0000256" key="11">
    <source>
        <dbReference type="ARBA" id="ARBA00022932"/>
    </source>
</evidence>
<feature type="active site" evidence="15">
    <location>
        <position position="105"/>
    </location>
</feature>
<dbReference type="EC" id="2.7.7.7" evidence="15"/>
<evidence type="ECO:0000256" key="15">
    <source>
        <dbReference type="HAMAP-Rule" id="MF_01113"/>
    </source>
</evidence>
<keyword evidence="12 15" id="KW-0238">DNA-binding</keyword>
<dbReference type="InterPro" id="IPR017961">
    <property type="entry name" value="DNA_pol_Y-fam_little_finger"/>
</dbReference>
<feature type="site" description="Substrate discrimination" evidence="15">
    <location>
        <position position="15"/>
    </location>
</feature>
<evidence type="ECO:0000256" key="9">
    <source>
        <dbReference type="ARBA" id="ARBA00022763"/>
    </source>
</evidence>
<dbReference type="InterPro" id="IPR043502">
    <property type="entry name" value="DNA/RNA_pol_sf"/>
</dbReference>
<comment type="catalytic activity">
    <reaction evidence="14 15">
        <text>DNA(n) + a 2'-deoxyribonucleoside 5'-triphosphate = DNA(n+1) + diphosphate</text>
        <dbReference type="Rhea" id="RHEA:22508"/>
        <dbReference type="Rhea" id="RHEA-COMP:17339"/>
        <dbReference type="Rhea" id="RHEA-COMP:17340"/>
        <dbReference type="ChEBI" id="CHEBI:33019"/>
        <dbReference type="ChEBI" id="CHEBI:61560"/>
        <dbReference type="ChEBI" id="CHEBI:173112"/>
        <dbReference type="EC" id="2.7.7.7"/>
    </reaction>
</comment>